<dbReference type="Proteomes" id="UP000238937">
    <property type="component" value="Unassembled WGS sequence"/>
</dbReference>
<organism evidence="1 2">
    <name type="scientific">Chamaesiphon polymorphus CCALA 037</name>
    <dbReference type="NCBI Taxonomy" id="2107692"/>
    <lineage>
        <taxon>Bacteria</taxon>
        <taxon>Bacillati</taxon>
        <taxon>Cyanobacteriota</taxon>
        <taxon>Cyanophyceae</taxon>
        <taxon>Gomontiellales</taxon>
        <taxon>Chamaesiphonaceae</taxon>
        <taxon>Chamaesiphon</taxon>
    </lineage>
</organism>
<accession>A0A2T1GM38</accession>
<dbReference type="AlphaFoldDB" id="A0A2T1GM38"/>
<sequence>MLEIEWLAKVLRRRTFAVAMSANCDRVVGLTSPKENRQLLNRLLYRRSLVPIHDRKEDDLNSDRPPK</sequence>
<evidence type="ECO:0000313" key="2">
    <source>
        <dbReference type="Proteomes" id="UP000238937"/>
    </source>
</evidence>
<gene>
    <name evidence="1" type="ORF">C7B77_02655</name>
</gene>
<proteinExistence type="predicted"/>
<dbReference type="EMBL" id="PVWO01000018">
    <property type="protein sequence ID" value="PSB58964.1"/>
    <property type="molecule type" value="Genomic_DNA"/>
</dbReference>
<evidence type="ECO:0000313" key="1">
    <source>
        <dbReference type="EMBL" id="PSB58964.1"/>
    </source>
</evidence>
<reference evidence="1 2" key="1">
    <citation type="submission" date="2018-03" db="EMBL/GenBank/DDBJ databases">
        <title>The ancient ancestry and fast evolution of plastids.</title>
        <authorList>
            <person name="Moore K.R."/>
            <person name="Magnabosco C."/>
            <person name="Momper L."/>
            <person name="Gold D.A."/>
            <person name="Bosak T."/>
            <person name="Fournier G.P."/>
        </authorList>
    </citation>
    <scope>NUCLEOTIDE SEQUENCE [LARGE SCALE GENOMIC DNA]</scope>
    <source>
        <strain evidence="1 2">CCALA 037</strain>
    </source>
</reference>
<name>A0A2T1GM38_9CYAN</name>
<protein>
    <submittedName>
        <fullName evidence="1">Uncharacterized protein</fullName>
    </submittedName>
</protein>
<comment type="caution">
    <text evidence="1">The sequence shown here is derived from an EMBL/GenBank/DDBJ whole genome shotgun (WGS) entry which is preliminary data.</text>
</comment>
<keyword evidence="2" id="KW-1185">Reference proteome</keyword>